<name>A0ABM1PDH1_DROAR</name>
<proteinExistence type="predicted"/>
<keyword evidence="2" id="KW-1185">Reference proteome</keyword>
<reference evidence="2" key="2">
    <citation type="journal article" date="2016" name="G3 (Bethesda)">
        <title>Genome Evolution in Three Species of Cactophilic Drosophila.</title>
        <authorList>
            <person name="Sanchez-Flores A."/>
            <person name="Penazola F."/>
            <person name="Carpinteyro-Ponce J."/>
            <person name="Nazario-Yepiz N."/>
            <person name="Abreu-Goodger C."/>
            <person name="Machado C.A."/>
            <person name="Markow T.A."/>
        </authorList>
    </citation>
    <scope>NUCLEOTIDE SEQUENCE [LARGE SCALE GENOMIC DNA]</scope>
</reference>
<reference evidence="2" key="1">
    <citation type="journal article" date="1997" name="Nucleic Acids Res.">
        <title>tRNAscan-SE: a program for improved detection of transfer RNA genes in genomic sequence.</title>
        <authorList>
            <person name="Lowe T.M."/>
            <person name="Eddy S.R."/>
        </authorList>
    </citation>
    <scope>NUCLEOTIDE SEQUENCE [LARGE SCALE GENOMIC DNA]</scope>
</reference>
<dbReference type="Proteomes" id="UP000694904">
    <property type="component" value="Chromosome 5"/>
</dbReference>
<evidence type="ECO:0000256" key="1">
    <source>
        <dbReference type="SAM" id="MobiDB-lite"/>
    </source>
</evidence>
<dbReference type="GeneID" id="108615336"/>
<dbReference type="RefSeq" id="XP_017865257.1">
    <property type="nucleotide sequence ID" value="XM_018009768.1"/>
</dbReference>
<protein>
    <submittedName>
        <fullName evidence="3">Heat shock protein DDB_G0288861</fullName>
    </submittedName>
</protein>
<evidence type="ECO:0000313" key="2">
    <source>
        <dbReference type="Proteomes" id="UP000694904"/>
    </source>
</evidence>
<evidence type="ECO:0000313" key="3">
    <source>
        <dbReference type="RefSeq" id="XP_017865257.1"/>
    </source>
</evidence>
<reference evidence="3" key="3">
    <citation type="submission" date="2025-08" db="UniProtKB">
        <authorList>
            <consortium name="RefSeq"/>
        </authorList>
    </citation>
    <scope>IDENTIFICATION</scope>
    <source>
        <tissue evidence="3">Whole organism</tissue>
    </source>
</reference>
<keyword evidence="3" id="KW-0346">Stress response</keyword>
<feature type="region of interest" description="Disordered" evidence="1">
    <location>
        <begin position="1"/>
        <end position="25"/>
    </location>
</feature>
<feature type="region of interest" description="Disordered" evidence="1">
    <location>
        <begin position="43"/>
        <end position="67"/>
    </location>
</feature>
<sequence length="428" mass="47536">MFETEDMLPRAAPRPSAPIPLGHTDEIVKPTVPEVSILFGQAPPQQQAQLQQQQQQQQPQVQQQRPATFASWKKQVLPRVNFSPVVSTELGPATPPAATAVAISGVVGGNEYNFLPRSRAFDAEQASNLNRGYATTAPSHYPRETYASDELVPTPRLSNSNATATANDVLTICASTQTEAEPVSAVKDHRPESGNLIDKSDIREVLTLLETMRQEQQQLRRLCESLAQQQQQQQLPSAKTFKETGSQCVLLGPAKSNVAMVKRTTPIIHDYIVEEEELPARALPQFQSPRTAPPIAQSTGYRCNTPQSKQSPALPVKSSTDKTLVMNELALKYLPQRQINELMEDLRVSPKPGNEVVSNGTPLRAIDNFNQSPNNMSNASYKYLKKYRLLPEEQMGYDHHQHLISSPQARSQEPMLDLDNIRNQPKLL</sequence>
<organism evidence="2 3">
    <name type="scientific">Drosophila arizonae</name>
    <name type="common">Fruit fly</name>
    <dbReference type="NCBI Taxonomy" id="7263"/>
    <lineage>
        <taxon>Eukaryota</taxon>
        <taxon>Metazoa</taxon>
        <taxon>Ecdysozoa</taxon>
        <taxon>Arthropoda</taxon>
        <taxon>Hexapoda</taxon>
        <taxon>Insecta</taxon>
        <taxon>Pterygota</taxon>
        <taxon>Neoptera</taxon>
        <taxon>Endopterygota</taxon>
        <taxon>Diptera</taxon>
        <taxon>Brachycera</taxon>
        <taxon>Muscomorpha</taxon>
        <taxon>Ephydroidea</taxon>
        <taxon>Drosophilidae</taxon>
        <taxon>Drosophila</taxon>
    </lineage>
</organism>
<feature type="region of interest" description="Disordered" evidence="1">
    <location>
        <begin position="403"/>
        <end position="428"/>
    </location>
</feature>
<accession>A0ABM1PDH1</accession>
<gene>
    <name evidence="3" type="primary">LOC108615336</name>
</gene>